<evidence type="ECO:0000256" key="1">
    <source>
        <dbReference type="SAM" id="MobiDB-lite"/>
    </source>
</evidence>
<name>A0A699GVR4_TANCI</name>
<dbReference type="EMBL" id="BKCJ010027899">
    <property type="protein sequence ID" value="GEV58610.1"/>
    <property type="molecule type" value="Genomic_DNA"/>
</dbReference>
<gene>
    <name evidence="3" type="ORF">Tci_130587</name>
</gene>
<feature type="region of interest" description="Disordered" evidence="1">
    <location>
        <begin position="41"/>
        <end position="63"/>
    </location>
</feature>
<dbReference type="Gene3D" id="3.30.420.10">
    <property type="entry name" value="Ribonuclease H-like superfamily/Ribonuclease H"/>
    <property type="match status" value="1"/>
</dbReference>
<feature type="compositionally biased region" description="Polar residues" evidence="1">
    <location>
        <begin position="41"/>
        <end position="50"/>
    </location>
</feature>
<dbReference type="InterPro" id="IPR036397">
    <property type="entry name" value="RNaseH_sf"/>
</dbReference>
<dbReference type="InterPro" id="IPR012337">
    <property type="entry name" value="RNaseH-like_sf"/>
</dbReference>
<dbReference type="Gene3D" id="3.30.70.270">
    <property type="match status" value="1"/>
</dbReference>
<proteinExistence type="predicted"/>
<comment type="caution">
    <text evidence="3">The sequence shown here is derived from an EMBL/GenBank/DDBJ whole genome shotgun (WGS) entry which is preliminary data.</text>
</comment>
<protein>
    <submittedName>
        <fullName evidence="3">Reverse transcriptase domain-containing protein</fullName>
    </submittedName>
</protein>
<organism evidence="3">
    <name type="scientific">Tanacetum cinerariifolium</name>
    <name type="common">Dalmatian daisy</name>
    <name type="synonym">Chrysanthemum cinerariifolium</name>
    <dbReference type="NCBI Taxonomy" id="118510"/>
    <lineage>
        <taxon>Eukaryota</taxon>
        <taxon>Viridiplantae</taxon>
        <taxon>Streptophyta</taxon>
        <taxon>Embryophyta</taxon>
        <taxon>Tracheophyta</taxon>
        <taxon>Spermatophyta</taxon>
        <taxon>Magnoliopsida</taxon>
        <taxon>eudicotyledons</taxon>
        <taxon>Gunneridae</taxon>
        <taxon>Pentapetalae</taxon>
        <taxon>asterids</taxon>
        <taxon>campanulids</taxon>
        <taxon>Asterales</taxon>
        <taxon>Asteraceae</taxon>
        <taxon>Asteroideae</taxon>
        <taxon>Anthemideae</taxon>
        <taxon>Anthemidinae</taxon>
        <taxon>Tanacetum</taxon>
    </lineage>
</organism>
<dbReference type="PANTHER" id="PTHR48475">
    <property type="entry name" value="RIBONUCLEASE H"/>
    <property type="match status" value="1"/>
</dbReference>
<evidence type="ECO:0000259" key="2">
    <source>
        <dbReference type="PROSITE" id="PS50879"/>
    </source>
</evidence>
<accession>A0A699GVR4</accession>
<evidence type="ECO:0000313" key="3">
    <source>
        <dbReference type="EMBL" id="GEV58610.1"/>
    </source>
</evidence>
<keyword evidence="3" id="KW-0548">Nucleotidyltransferase</keyword>
<dbReference type="InterPro" id="IPR043128">
    <property type="entry name" value="Rev_trsase/Diguanyl_cyclase"/>
</dbReference>
<dbReference type="InterPro" id="IPR041577">
    <property type="entry name" value="RT_RNaseH_2"/>
</dbReference>
<dbReference type="SUPFAM" id="SSF53098">
    <property type="entry name" value="Ribonuclease H-like"/>
    <property type="match status" value="1"/>
</dbReference>
<dbReference type="CDD" id="cd09279">
    <property type="entry name" value="RNase_HI_like"/>
    <property type="match status" value="1"/>
</dbReference>
<dbReference type="PROSITE" id="PS50879">
    <property type="entry name" value="RNASE_H_1"/>
    <property type="match status" value="1"/>
</dbReference>
<dbReference type="InterPro" id="IPR002156">
    <property type="entry name" value="RNaseH_domain"/>
</dbReference>
<sequence>MRVLRHELPSAFTNHSLESTPRKGATEKLKVVKARINFEEASQYSESGTPSRRRSLKERLGSRHAATCPKALNQGVASLSHHGKEKKCIKDPVEIHNIKQRDGESIEKFMRRYKLKCKDVKGAPECMKISGFMNRITNPELIKRKQQDAGQKLNFKKRGFQSQQRLERKQDRFTLLTKTPKEILALDKGKFKPPSPMTTLVEKRNASKLYEFHGEVGHTTDECMHLKRKIEEMLKVGKLSHLIKELKQSSGKYQAKPAKKGETSGKDKPLAILMVQPWQRVAKQKITQTFSPKSVISVLPLREEDKTEGPMIIEAEMRGHFVHRMYVDGGCLPIRQKKRGQAPKRSKAIYEEVEKLVDAVFERRAKINGKLASLNRFLSKSAEKSLPFFKTLKKCTKKSDFRWTSEAEMAFRQMKKSIAELPMLIAPKEKEELIIYLAAAKETISAILMTERDGKQIPVYFFSHALQDFIMKRLEDDFPNTPMKDKKELPDPWILFTDGSSCTDSSGARLILTNPEGMEFTYSLGFRFEATNNKAEYEALIVGLRIPEQIGAKNLQAHVDSWLVANQVNGSYVAKELGMIQYLEKVRALTSTFKEFSIKQVPRGENKKADALRKILSTSFAHLSKQVLVEELKENSIDEKEVLAVVEEGCTWMTPIHEYLTEGILPDEKKKARAVRRKAGRYAVTNEVLYKRSFLGP</sequence>
<dbReference type="PANTHER" id="PTHR48475:SF2">
    <property type="entry name" value="RIBONUCLEASE H"/>
    <property type="match status" value="1"/>
</dbReference>
<feature type="domain" description="RNase H type-1" evidence="2">
    <location>
        <begin position="489"/>
        <end position="618"/>
    </location>
</feature>
<feature type="region of interest" description="Disordered" evidence="1">
    <location>
        <begin position="1"/>
        <end position="24"/>
    </location>
</feature>
<reference evidence="3" key="1">
    <citation type="journal article" date="2019" name="Sci. Rep.">
        <title>Draft genome of Tanacetum cinerariifolium, the natural source of mosquito coil.</title>
        <authorList>
            <person name="Yamashiro T."/>
            <person name="Shiraishi A."/>
            <person name="Satake H."/>
            <person name="Nakayama K."/>
        </authorList>
    </citation>
    <scope>NUCLEOTIDE SEQUENCE</scope>
</reference>
<dbReference type="GO" id="GO:0003964">
    <property type="term" value="F:RNA-directed DNA polymerase activity"/>
    <property type="evidence" value="ECO:0007669"/>
    <property type="project" value="UniProtKB-KW"/>
</dbReference>
<dbReference type="InterPro" id="IPR043502">
    <property type="entry name" value="DNA/RNA_pol_sf"/>
</dbReference>
<keyword evidence="3" id="KW-0808">Transferase</keyword>
<dbReference type="SUPFAM" id="SSF56672">
    <property type="entry name" value="DNA/RNA polymerases"/>
    <property type="match status" value="1"/>
</dbReference>
<dbReference type="Pfam" id="PF13456">
    <property type="entry name" value="RVT_3"/>
    <property type="match status" value="1"/>
</dbReference>
<dbReference type="GO" id="GO:0003676">
    <property type="term" value="F:nucleic acid binding"/>
    <property type="evidence" value="ECO:0007669"/>
    <property type="project" value="InterPro"/>
</dbReference>
<dbReference type="GO" id="GO:0004523">
    <property type="term" value="F:RNA-DNA hybrid ribonuclease activity"/>
    <property type="evidence" value="ECO:0007669"/>
    <property type="project" value="InterPro"/>
</dbReference>
<keyword evidence="3" id="KW-0695">RNA-directed DNA polymerase</keyword>
<dbReference type="AlphaFoldDB" id="A0A699GVR4"/>
<dbReference type="Pfam" id="PF17919">
    <property type="entry name" value="RT_RNaseH_2"/>
    <property type="match status" value="1"/>
</dbReference>